<evidence type="ECO:0000256" key="9">
    <source>
        <dbReference type="ARBA" id="ARBA00023069"/>
    </source>
</evidence>
<dbReference type="GO" id="GO:0007283">
    <property type="term" value="P:spermatogenesis"/>
    <property type="evidence" value="ECO:0007669"/>
    <property type="project" value="UniProtKB-KW"/>
</dbReference>
<keyword evidence="4" id="KW-0963">Cytoplasm</keyword>
<feature type="compositionally biased region" description="Basic and acidic residues" evidence="15">
    <location>
        <begin position="253"/>
        <end position="275"/>
    </location>
</feature>
<reference evidence="19" key="1">
    <citation type="submission" date="2020-11" db="EMBL/GenBank/DDBJ databases">
        <title>Gallus gallus (Chicken) genome, bGalGal1, GRCg7b, maternal haplotype autosomes + Z &amp; W.</title>
        <authorList>
            <person name="Warren W."/>
            <person name="Formenti G."/>
            <person name="Fedrigo O."/>
            <person name="Haase B."/>
            <person name="Mountcastle J."/>
            <person name="Balacco J."/>
            <person name="Tracey A."/>
            <person name="Schneider V."/>
            <person name="Okimoto R."/>
            <person name="Cheng H."/>
            <person name="Hawken R."/>
            <person name="Howe K."/>
            <person name="Jarvis E.D."/>
        </authorList>
    </citation>
    <scope>NUCLEOTIDE SEQUENCE [LARGE SCALE GENOMIC DNA]</scope>
    <source>
        <strain evidence="19">Broiler</strain>
    </source>
</reference>
<keyword evidence="6" id="KW-0282">Flagellum</keyword>
<dbReference type="AlphaFoldDB" id="A0A8V0ZS52"/>
<keyword evidence="9" id="KW-0969">Cilium</keyword>
<evidence type="ECO:0000259" key="17">
    <source>
        <dbReference type="Pfam" id="PF24667"/>
    </source>
</evidence>
<feature type="coiled-coil region" evidence="14">
    <location>
        <begin position="620"/>
        <end position="647"/>
    </location>
</feature>
<keyword evidence="7" id="KW-0744">Spermatogenesis</keyword>
<accession>A0A8V0ZS52</accession>
<evidence type="ECO:0000256" key="13">
    <source>
        <dbReference type="ARBA" id="ARBA00031733"/>
    </source>
</evidence>
<dbReference type="InterPro" id="IPR056290">
    <property type="entry name" value="CEPT76/DRC7_peptidase-like_dom"/>
</dbReference>
<dbReference type="Ensembl" id="ENSGALT00010052703.1">
    <property type="protein sequence ID" value="ENSGALP00010031609.1"/>
    <property type="gene ID" value="ENSGALG00010021692.1"/>
</dbReference>
<feature type="domain" description="Dynein regulatory complex subunit 7 C-terminal" evidence="18">
    <location>
        <begin position="714"/>
        <end position="822"/>
    </location>
</feature>
<proteinExistence type="inferred from homology"/>
<dbReference type="Pfam" id="PF24667">
    <property type="entry name" value="MORN_DRC7"/>
    <property type="match status" value="1"/>
</dbReference>
<feature type="coiled-coil region" evidence="14">
    <location>
        <begin position="375"/>
        <end position="402"/>
    </location>
</feature>
<evidence type="ECO:0000256" key="11">
    <source>
        <dbReference type="ARBA" id="ARBA00023273"/>
    </source>
</evidence>
<dbReference type="InterPro" id="IPR056291">
    <property type="entry name" value="MORN_DRC7"/>
</dbReference>
<evidence type="ECO:0000313" key="20">
    <source>
        <dbReference type="Proteomes" id="UP000000539"/>
    </source>
</evidence>
<evidence type="ECO:0000259" key="18">
    <source>
        <dbReference type="Pfam" id="PF24671"/>
    </source>
</evidence>
<protein>
    <recommendedName>
        <fullName evidence="3">Dynein regulatory complex subunit 7</fullName>
    </recommendedName>
    <alternativeName>
        <fullName evidence="12">Coiled-coil domain-containing protein 135</fullName>
    </alternativeName>
    <alternativeName>
        <fullName evidence="13">Coiled-coil domain-containing protein lobo homolog</fullName>
    </alternativeName>
</protein>
<organism evidence="19 20">
    <name type="scientific">Gallus gallus</name>
    <name type="common">Chicken</name>
    <dbReference type="NCBI Taxonomy" id="9031"/>
    <lineage>
        <taxon>Eukaryota</taxon>
        <taxon>Metazoa</taxon>
        <taxon>Chordata</taxon>
        <taxon>Craniata</taxon>
        <taxon>Vertebrata</taxon>
        <taxon>Euteleostomi</taxon>
        <taxon>Archelosauria</taxon>
        <taxon>Archosauria</taxon>
        <taxon>Dinosauria</taxon>
        <taxon>Saurischia</taxon>
        <taxon>Theropoda</taxon>
        <taxon>Coelurosauria</taxon>
        <taxon>Aves</taxon>
        <taxon>Neognathae</taxon>
        <taxon>Galloanserae</taxon>
        <taxon>Galliformes</taxon>
        <taxon>Phasianidae</taxon>
        <taxon>Phasianinae</taxon>
        <taxon>Gallus</taxon>
    </lineage>
</organism>
<keyword evidence="5" id="KW-0221">Differentiation</keyword>
<dbReference type="InterPro" id="IPR056292">
    <property type="entry name" value="DRC7_C"/>
</dbReference>
<name>A0A8V0ZS52_CHICK</name>
<dbReference type="Gene3D" id="3.10.620.30">
    <property type="match status" value="1"/>
</dbReference>
<dbReference type="Pfam" id="PF24656">
    <property type="entry name" value="CEPT76_peptidase"/>
    <property type="match status" value="1"/>
</dbReference>
<feature type="domain" description="Dynein regulatory complex subunit 7 MORN" evidence="17">
    <location>
        <begin position="422"/>
        <end position="667"/>
    </location>
</feature>
<keyword evidence="10" id="KW-0206">Cytoskeleton</keyword>
<dbReference type="PANTHER" id="PTHR35249:SF2">
    <property type="entry name" value="DYNEIN REGULATORY COMPLEX SUBUNIT 7"/>
    <property type="match status" value="1"/>
</dbReference>
<evidence type="ECO:0000256" key="15">
    <source>
        <dbReference type="SAM" id="MobiDB-lite"/>
    </source>
</evidence>
<dbReference type="InterPro" id="IPR033551">
    <property type="entry name" value="DRC7/lobo"/>
</dbReference>
<evidence type="ECO:0000256" key="5">
    <source>
        <dbReference type="ARBA" id="ARBA00022782"/>
    </source>
</evidence>
<keyword evidence="11" id="KW-0966">Cell projection</keyword>
<feature type="region of interest" description="Disordered" evidence="15">
    <location>
        <begin position="1"/>
        <end position="32"/>
    </location>
</feature>
<dbReference type="GO" id="GO:0030154">
    <property type="term" value="P:cell differentiation"/>
    <property type="evidence" value="ECO:0007669"/>
    <property type="project" value="UniProtKB-KW"/>
</dbReference>
<evidence type="ECO:0000256" key="8">
    <source>
        <dbReference type="ARBA" id="ARBA00023054"/>
    </source>
</evidence>
<gene>
    <name evidence="19" type="primary">DRC7</name>
</gene>
<feature type="compositionally biased region" description="Acidic residues" evidence="15">
    <location>
        <begin position="19"/>
        <end position="31"/>
    </location>
</feature>
<evidence type="ECO:0000256" key="3">
    <source>
        <dbReference type="ARBA" id="ARBA00021303"/>
    </source>
</evidence>
<sequence length="825" mass="96411">MVTGPGGEALAEDRGIEMEVLEEKEEEEQKEEELKALEISSELHDTKTKLSVEQICFSSDVPDFDWNSIDTSQLPDSYKMNSPREKKLLRIADHYHQQYTHLCPERKPLFLHPVNECGVEKFVSTTVRPTLLPYTELYHWDGCASFVSDYLTMEPLKCPLTPPSSLYSPTTILKYQRGNCFDFSVLLCSMLIGAGYDAYCVNGYATHNICSLDESLEECPLLRKPQEVPKEDVKKSNKYRVKSLPDMHSKFELQQEAKKKAETEATEKKERGERDMEAEEPTCDHLCGLRVHAWVLVLSGKREVPETFFIDPFTGNSYSTMDEQFLGIESVWNHKNYWVNMQDCRNGCKDLVFDLSDAVHWEIMLSETDKPLQLLLGAEKKNELFDRNVDDMEEEEEEEEEEISFAMPPSWVAPIQISPKGTEAVEVKEWFKNREDMLDMREVNKQTQLTTEYFSPGHLFGLKVHAYKSMNPQTERVMEFYTETRVDGLQKLAENASEMKEYFMGRDDFKYFQHTEFRTKRKKVTLAGVGTDVNSRPIVQIKECFHRNLQKPADEDIAERVFLIEEEMIQLTYHLKDKYITASKKDFFKPTESYRKQSEIMTPEMCITYQAGSSEQHTKLVHLYKLLQKLTEEEKQLKQQVWRSQAEVLKILEIRENEEADIKLSASIYDTERNEKKRQEYEAMMNAKKDEFPGQNEQDLDYLAPFLIQMGSPEKMTRRQALRLRDNCLSDFKNRLVSKANIIQARFEKEVEELQKKNQLFQENQNQLSEKEEADLLADYSETMFRIHILALRLDREKQTAPQKYLALEEKLRKDPRLAEHLGHA</sequence>
<feature type="coiled-coil region" evidence="14">
    <location>
        <begin position="737"/>
        <end position="774"/>
    </location>
</feature>
<dbReference type="PANTHER" id="PTHR35249">
    <property type="entry name" value="DYNEIN REGULATORY COMPLEX SUBUNIT 7"/>
    <property type="match status" value="1"/>
</dbReference>
<comment type="subcellular location">
    <subcellularLocation>
        <location evidence="1">Cytoplasm</location>
        <location evidence="1">Cytoskeleton</location>
        <location evidence="1">Flagellum axoneme</location>
    </subcellularLocation>
</comment>
<evidence type="ECO:0000256" key="1">
    <source>
        <dbReference type="ARBA" id="ARBA00004611"/>
    </source>
</evidence>
<dbReference type="InterPro" id="IPR038765">
    <property type="entry name" value="Papain-like_cys_pep_sf"/>
</dbReference>
<dbReference type="Proteomes" id="UP000000539">
    <property type="component" value="Chromosome 11"/>
</dbReference>
<evidence type="ECO:0000259" key="16">
    <source>
        <dbReference type="Pfam" id="PF24656"/>
    </source>
</evidence>
<reference evidence="19" key="2">
    <citation type="submission" date="2025-08" db="UniProtKB">
        <authorList>
            <consortium name="Ensembl"/>
        </authorList>
    </citation>
    <scope>IDENTIFICATION</scope>
    <source>
        <strain evidence="19">broiler</strain>
    </source>
</reference>
<keyword evidence="20" id="KW-1185">Reference proteome</keyword>
<dbReference type="SUPFAM" id="SSF54001">
    <property type="entry name" value="Cysteine proteinases"/>
    <property type="match status" value="1"/>
</dbReference>
<evidence type="ECO:0000313" key="19">
    <source>
        <dbReference type="Ensembl" id="ENSGALP00010031609.1"/>
    </source>
</evidence>
<feature type="region of interest" description="Disordered" evidence="15">
    <location>
        <begin position="253"/>
        <end position="277"/>
    </location>
</feature>
<keyword evidence="8 14" id="KW-0175">Coiled coil</keyword>
<evidence type="ECO:0000256" key="12">
    <source>
        <dbReference type="ARBA" id="ARBA00031627"/>
    </source>
</evidence>
<evidence type="ECO:0000256" key="4">
    <source>
        <dbReference type="ARBA" id="ARBA00022490"/>
    </source>
</evidence>
<dbReference type="Pfam" id="PF24671">
    <property type="entry name" value="DRC7_C"/>
    <property type="match status" value="1"/>
</dbReference>
<evidence type="ECO:0000256" key="2">
    <source>
        <dbReference type="ARBA" id="ARBA00010738"/>
    </source>
</evidence>
<evidence type="ECO:0000256" key="7">
    <source>
        <dbReference type="ARBA" id="ARBA00022871"/>
    </source>
</evidence>
<evidence type="ECO:0000256" key="14">
    <source>
        <dbReference type="SAM" id="Coils"/>
    </source>
</evidence>
<comment type="similarity">
    <text evidence="2">Belongs to the DRC7 family.</text>
</comment>
<reference evidence="19" key="3">
    <citation type="submission" date="2025-09" db="UniProtKB">
        <authorList>
            <consortium name="Ensembl"/>
        </authorList>
    </citation>
    <scope>IDENTIFICATION</scope>
    <source>
        <strain evidence="19">broiler</strain>
    </source>
</reference>
<dbReference type="GeneTree" id="ENSGT00390000004913"/>
<feature type="domain" description="CEP76/DRC7 peptidase-like" evidence="16">
    <location>
        <begin position="291"/>
        <end position="364"/>
    </location>
</feature>
<dbReference type="OrthoDB" id="10262874at2759"/>
<evidence type="ECO:0000256" key="6">
    <source>
        <dbReference type="ARBA" id="ARBA00022846"/>
    </source>
</evidence>
<evidence type="ECO:0000256" key="10">
    <source>
        <dbReference type="ARBA" id="ARBA00023212"/>
    </source>
</evidence>